<reference evidence="1" key="3">
    <citation type="submission" date="2025-09" db="UniProtKB">
        <authorList>
            <consortium name="Ensembl"/>
        </authorList>
    </citation>
    <scope>IDENTIFICATION</scope>
</reference>
<name>A0A670IMA3_PODMU</name>
<sequence>MLIAWWTSPVEAIAVKRKNTQESWPTYKILLKNEDNQIKLKNFEEIREHISDWFQYHQLFEKFKSDKQKGFSTEISRFESDLVNSKRKTLSKTYRLLLDWTVKEEEVTVAMVRWSQDFGHSITMAQWENLWKINWKFTNCYTIRENFQKMQHRWYLTPWKLSKMYKNVSSNCWRCGDSGTFYHMWWTCRKIQVFWESIHAELQKMLKISFNKKPEAYLLGITDLDIPQKRKAIFLYATTAARVLIAAKWKSNEIPSIQDWIQKLTEYAELHGLSEKIKNKSKQEFVSKWEVFKEYLKNKYSSLNSVAAFEELQ</sequence>
<dbReference type="Proteomes" id="UP000472272">
    <property type="component" value="Chromosome 1"/>
</dbReference>
<evidence type="ECO:0000313" key="1">
    <source>
        <dbReference type="Ensembl" id="ENSPMRP00000012821.1"/>
    </source>
</evidence>
<keyword evidence="2" id="KW-1185">Reference proteome</keyword>
<organism evidence="1 2">
    <name type="scientific">Podarcis muralis</name>
    <name type="common">Wall lizard</name>
    <name type="synonym">Lacerta muralis</name>
    <dbReference type="NCBI Taxonomy" id="64176"/>
    <lineage>
        <taxon>Eukaryota</taxon>
        <taxon>Metazoa</taxon>
        <taxon>Chordata</taxon>
        <taxon>Craniata</taxon>
        <taxon>Vertebrata</taxon>
        <taxon>Euteleostomi</taxon>
        <taxon>Lepidosauria</taxon>
        <taxon>Squamata</taxon>
        <taxon>Bifurcata</taxon>
        <taxon>Unidentata</taxon>
        <taxon>Episquamata</taxon>
        <taxon>Laterata</taxon>
        <taxon>Lacertibaenia</taxon>
        <taxon>Lacertidae</taxon>
        <taxon>Podarcis</taxon>
    </lineage>
</organism>
<dbReference type="AlphaFoldDB" id="A0A670IMA3"/>
<reference evidence="1" key="2">
    <citation type="submission" date="2025-08" db="UniProtKB">
        <authorList>
            <consortium name="Ensembl"/>
        </authorList>
    </citation>
    <scope>IDENTIFICATION</scope>
</reference>
<evidence type="ECO:0000313" key="2">
    <source>
        <dbReference type="Proteomes" id="UP000472272"/>
    </source>
</evidence>
<dbReference type="OMA" id="PPVCWRN"/>
<dbReference type="GeneTree" id="ENSGT01120000271821"/>
<accession>A0A670IMA3</accession>
<protein>
    <recommendedName>
        <fullName evidence="3">Reverse transcriptase zinc-binding domain-containing protein</fullName>
    </recommendedName>
</protein>
<reference evidence="1 2" key="1">
    <citation type="journal article" date="2019" name="Proc. Natl. Acad. Sci. U.S.A.">
        <title>Regulatory changes in pterin and carotenoid genes underlie balanced color polymorphisms in the wall lizard.</title>
        <authorList>
            <person name="Andrade P."/>
            <person name="Pinho C."/>
            <person name="Perez I de Lanuza G."/>
            <person name="Afonso S."/>
            <person name="Brejcha J."/>
            <person name="Rubin C.J."/>
            <person name="Wallerman O."/>
            <person name="Pereira P."/>
            <person name="Sabatino S.J."/>
            <person name="Bellati A."/>
            <person name="Pellitteri-Rosa D."/>
            <person name="Bosakova Z."/>
            <person name="Bunikis I."/>
            <person name="Carretero M.A."/>
            <person name="Feiner N."/>
            <person name="Marsik P."/>
            <person name="Pauperio F."/>
            <person name="Salvi D."/>
            <person name="Soler L."/>
            <person name="While G.M."/>
            <person name="Uller T."/>
            <person name="Font E."/>
            <person name="Andersson L."/>
            <person name="Carneiro M."/>
        </authorList>
    </citation>
    <scope>NUCLEOTIDE SEQUENCE</scope>
</reference>
<dbReference type="PANTHER" id="PTHR31635">
    <property type="entry name" value="REVERSE TRANSCRIPTASE DOMAIN-CONTAINING PROTEIN-RELATED"/>
    <property type="match status" value="1"/>
</dbReference>
<evidence type="ECO:0008006" key="3">
    <source>
        <dbReference type="Google" id="ProtNLM"/>
    </source>
</evidence>
<dbReference type="Ensembl" id="ENSPMRT00000013691.1">
    <property type="protein sequence ID" value="ENSPMRP00000012821.1"/>
    <property type="gene ID" value="ENSPMRG00000008573.1"/>
</dbReference>
<proteinExistence type="predicted"/>
<dbReference type="PANTHER" id="PTHR31635:SF196">
    <property type="entry name" value="REVERSE TRANSCRIPTASE DOMAIN-CONTAINING PROTEIN-RELATED"/>
    <property type="match status" value="1"/>
</dbReference>